<feature type="compositionally biased region" description="Polar residues" evidence="1">
    <location>
        <begin position="312"/>
        <end position="323"/>
    </location>
</feature>
<protein>
    <submittedName>
        <fullName evidence="2">Uncharacterized protein</fullName>
    </submittedName>
</protein>
<dbReference type="EMBL" id="LR796274">
    <property type="protein sequence ID" value="CAB4133737.1"/>
    <property type="molecule type" value="Genomic_DNA"/>
</dbReference>
<evidence type="ECO:0000313" key="2">
    <source>
        <dbReference type="EMBL" id="CAB4133737.1"/>
    </source>
</evidence>
<name>A0A6J5LKX3_9CAUD</name>
<proteinExistence type="predicted"/>
<evidence type="ECO:0000256" key="1">
    <source>
        <dbReference type="SAM" id="MobiDB-lite"/>
    </source>
</evidence>
<organism evidence="2">
    <name type="scientific">uncultured Caudovirales phage</name>
    <dbReference type="NCBI Taxonomy" id="2100421"/>
    <lineage>
        <taxon>Viruses</taxon>
        <taxon>Duplodnaviria</taxon>
        <taxon>Heunggongvirae</taxon>
        <taxon>Uroviricota</taxon>
        <taxon>Caudoviricetes</taxon>
        <taxon>Peduoviridae</taxon>
        <taxon>Maltschvirus</taxon>
        <taxon>Maltschvirus maltsch</taxon>
    </lineage>
</organism>
<feature type="region of interest" description="Disordered" evidence="1">
    <location>
        <begin position="83"/>
        <end position="108"/>
    </location>
</feature>
<feature type="region of interest" description="Disordered" evidence="1">
    <location>
        <begin position="131"/>
        <end position="331"/>
    </location>
</feature>
<gene>
    <name evidence="2" type="ORF">UFOVP257_459</name>
</gene>
<sequence length="331" mass="36225">MNKYEQLIEHIINNDEAKARALFHDIVVEKSRDIYESLMDEEYAEEDIHSQNPVDSMVDEITMDETHIGEDEEDGEIEFDMDHEGEDGELGGELGGEFGDEEMGGEEGDLETKVMDLEAELEALRAEFEELQSGEEGEDHGDEMDFGGDDEGSEEEGDEEEGDEEEMYESSEEDDDEEEEDDEEMTESVQRKAYPKTAVDLMREYVEKISAPSNTEFTPVGTGAGGDKPAGNTKNPLAGKNDMGGTTQNIAKGGTGADTSPDGTSPKWKADGNLVKKPQEIDVAKRNVNKPGGNKGAQDWYKNKSSAKKGEGQTTDGSVPTNKKSIEPGGN</sequence>
<reference evidence="2" key="1">
    <citation type="submission" date="2020-04" db="EMBL/GenBank/DDBJ databases">
        <authorList>
            <person name="Chiriac C."/>
            <person name="Salcher M."/>
            <person name="Ghai R."/>
            <person name="Kavagutti S V."/>
        </authorList>
    </citation>
    <scope>NUCLEOTIDE SEQUENCE</scope>
</reference>
<feature type="compositionally biased region" description="Acidic residues" evidence="1">
    <location>
        <begin position="131"/>
        <end position="186"/>
    </location>
</feature>
<feature type="compositionally biased region" description="Acidic residues" evidence="1">
    <location>
        <begin position="98"/>
        <end position="108"/>
    </location>
</feature>
<accession>A0A6J5LKX3</accession>